<evidence type="ECO:0000256" key="4">
    <source>
        <dbReference type="ARBA" id="ARBA00023136"/>
    </source>
</evidence>
<gene>
    <name evidence="6" type="ORF">BV898_02816</name>
</gene>
<dbReference type="Gene3D" id="3.40.50.2300">
    <property type="match status" value="2"/>
</dbReference>
<reference evidence="7" key="1">
    <citation type="submission" date="2017-01" db="EMBL/GenBank/DDBJ databases">
        <title>Comparative genomics of anhydrobiosis in the tardigrade Hypsibius dujardini.</title>
        <authorList>
            <person name="Yoshida Y."/>
            <person name="Koutsovoulos G."/>
            <person name="Laetsch D."/>
            <person name="Stevens L."/>
            <person name="Kumar S."/>
            <person name="Horikawa D."/>
            <person name="Ishino K."/>
            <person name="Komine S."/>
            <person name="Tomita M."/>
            <person name="Blaxter M."/>
            <person name="Arakawa K."/>
        </authorList>
    </citation>
    <scope>NUCLEOTIDE SEQUENCE [LARGE SCALE GENOMIC DNA]</scope>
    <source>
        <strain evidence="7">Z151</strain>
    </source>
</reference>
<dbReference type="OrthoDB" id="6756250at2759"/>
<keyword evidence="4" id="KW-0472">Membrane</keyword>
<organism evidence="6 7">
    <name type="scientific">Hypsibius exemplaris</name>
    <name type="common">Freshwater tardigrade</name>
    <dbReference type="NCBI Taxonomy" id="2072580"/>
    <lineage>
        <taxon>Eukaryota</taxon>
        <taxon>Metazoa</taxon>
        <taxon>Ecdysozoa</taxon>
        <taxon>Tardigrada</taxon>
        <taxon>Eutardigrada</taxon>
        <taxon>Parachela</taxon>
        <taxon>Hypsibioidea</taxon>
        <taxon>Hypsibiidae</taxon>
        <taxon>Hypsibius</taxon>
    </lineage>
</organism>
<keyword evidence="2" id="KW-0812">Transmembrane</keyword>
<comment type="caution">
    <text evidence="6">The sequence shown here is derived from an EMBL/GenBank/DDBJ whole genome shotgun (WGS) entry which is preliminary data.</text>
</comment>
<dbReference type="AlphaFoldDB" id="A0A1W0X7L4"/>
<evidence type="ECO:0000256" key="3">
    <source>
        <dbReference type="ARBA" id="ARBA00022989"/>
    </source>
</evidence>
<protein>
    <recommendedName>
        <fullName evidence="5">Receptor ligand binding region domain-containing protein</fullName>
    </recommendedName>
</protein>
<evidence type="ECO:0000313" key="6">
    <source>
        <dbReference type="EMBL" id="OQV23370.1"/>
    </source>
</evidence>
<dbReference type="GO" id="GO:0016020">
    <property type="term" value="C:membrane"/>
    <property type="evidence" value="ECO:0007669"/>
    <property type="project" value="UniProtKB-SubCell"/>
</dbReference>
<dbReference type="EMBL" id="MTYJ01000012">
    <property type="protein sequence ID" value="OQV23370.1"/>
    <property type="molecule type" value="Genomic_DNA"/>
</dbReference>
<dbReference type="SUPFAM" id="SSF53822">
    <property type="entry name" value="Periplasmic binding protein-like I"/>
    <property type="match status" value="1"/>
</dbReference>
<evidence type="ECO:0000256" key="1">
    <source>
        <dbReference type="ARBA" id="ARBA00004370"/>
    </source>
</evidence>
<keyword evidence="7" id="KW-1185">Reference proteome</keyword>
<dbReference type="Pfam" id="PF01094">
    <property type="entry name" value="ANF_receptor"/>
    <property type="match status" value="1"/>
</dbReference>
<name>A0A1W0X7L4_HYPEX</name>
<accession>A0A1W0X7L4</accession>
<dbReference type="InterPro" id="IPR001828">
    <property type="entry name" value="ANF_lig-bd_rcpt"/>
</dbReference>
<comment type="subcellular location">
    <subcellularLocation>
        <location evidence="1">Membrane</location>
    </subcellularLocation>
</comment>
<dbReference type="Proteomes" id="UP000192578">
    <property type="component" value="Unassembled WGS sequence"/>
</dbReference>
<evidence type="ECO:0000256" key="2">
    <source>
        <dbReference type="ARBA" id="ARBA00022692"/>
    </source>
</evidence>
<dbReference type="InterPro" id="IPR028082">
    <property type="entry name" value="Peripla_BP_I"/>
</dbReference>
<keyword evidence="3" id="KW-1133">Transmembrane helix</keyword>
<sequence length="667" mass="75111">MLALPPCLCRARDWATLRTLMTVLGLTIPAWRNADGGRGELTTTVEVVALVAYSADTVMPALTIAAAEANKVYGPDLNFTLRMYGNRNPGDFGDAMQLNISNFLADYYYHQRHSTESYTIFLPTEWNLPLIASAGQFSRLRDKKRFPTLDCLLPSVLTEHTKVFLALMQRYKWHTVTFICDPASSQDNIFRDACKEFPAVLNSLGNATYQVYDFGTKLAQEDSRMQALLRAKQQSRVIVILAHMNLVRLTMVAKTAFESILVITLSQPQRTPRLLNFFEEIGHLSAQMPKDLTQAGYPMVGEETLVYAKFAFDAFHTIAMTANETVKRGGDLSDGRTFAHSLYNRIFPSIDGTVFNVNNNGDRDSIYTVVGMTSDQGKMEQVLMYNAWDGVLRAPTTGCEWIRSRSPPVDKPSCGSYKDEDRCHAETEDILRTACAGVITVFFLLCIGLVSARVAHRHRIIHDGWWVLDPTRVVLKETEKAKMPRKSNNIVDRKITLYVTKKMVEDEPDRYIAVADFVEYVKGLILLYGPECVLNADQSGFEYEIHSGRTLRTRGLKKKRACVHSITKMTHSYTIVVTIDANGMLLNSLFIALQEIIGNSFVPQVKQGLFTAPNIHVTASEIEKANNWTPPSKSLAYCEKTPTMSAKRANMPRRNLKIFLRDWFGVD</sequence>
<proteinExistence type="predicted"/>
<evidence type="ECO:0000313" key="7">
    <source>
        <dbReference type="Proteomes" id="UP000192578"/>
    </source>
</evidence>
<evidence type="ECO:0000259" key="5">
    <source>
        <dbReference type="Pfam" id="PF01094"/>
    </source>
</evidence>
<feature type="domain" description="Receptor ligand binding region" evidence="5">
    <location>
        <begin position="124"/>
        <end position="374"/>
    </location>
</feature>